<dbReference type="Gene3D" id="2.40.50.100">
    <property type="match status" value="1"/>
</dbReference>
<keyword evidence="4" id="KW-0472">Membrane</keyword>
<feature type="transmembrane region" description="Helical" evidence="4">
    <location>
        <begin position="7"/>
        <end position="26"/>
    </location>
</feature>
<accession>A0A521BE16</accession>
<dbReference type="InterPro" id="IPR050465">
    <property type="entry name" value="UPF0194_transport"/>
</dbReference>
<reference evidence="6 7" key="1">
    <citation type="submission" date="2017-05" db="EMBL/GenBank/DDBJ databases">
        <authorList>
            <person name="Varghese N."/>
            <person name="Submissions S."/>
        </authorList>
    </citation>
    <scope>NUCLEOTIDE SEQUENCE [LARGE SCALE GENOMIC DNA]</scope>
    <source>
        <strain evidence="6 7">DSM 21194</strain>
    </source>
</reference>
<evidence type="ECO:0000256" key="3">
    <source>
        <dbReference type="SAM" id="Coils"/>
    </source>
</evidence>
<dbReference type="EMBL" id="FXTH01000003">
    <property type="protein sequence ID" value="SMO45314.1"/>
    <property type="molecule type" value="Genomic_DNA"/>
</dbReference>
<name>A0A521BE16_9BACT</name>
<dbReference type="Gene3D" id="1.10.287.470">
    <property type="entry name" value="Helix hairpin bin"/>
    <property type="match status" value="1"/>
</dbReference>
<dbReference type="OrthoDB" id="9784685at2"/>
<dbReference type="PANTHER" id="PTHR32347">
    <property type="entry name" value="EFFLUX SYSTEM COMPONENT YKNX-RELATED"/>
    <property type="match status" value="1"/>
</dbReference>
<evidence type="ECO:0000313" key="6">
    <source>
        <dbReference type="EMBL" id="SMO45314.1"/>
    </source>
</evidence>
<sequence>MKITKKQLFISAIAVVLLILIIWGFMPSPVPVLTDEAGYAPLEVTIEEEGKTRVTDRYTISAPVTGYTLRLQHKVGDSLEAGQELFRIQPVPDLISARQREVTKAQLEAARTRLQQARENLKLANEEKRIADLELKRIQNLFEQKIGSEQGLDNAQLAARRAAAQQASARFAVDVAEFELEAARSAVQSFQSGGTSDQVSITAPVTGRLLKIHQKSEGTVQAGTPILEIGNPRSLEVQVDLLSTDAVQVAAGTQVRIKRWGNETVLEGVVRVVEPSGYTRISALGVEEQRVPVIVDIVSPHNHWRMLGDGFRVVAEFLLWQGEEVLQVPSSSLFRTSGQEWALFLVEGGTARIRQVEVGYQSGLHSQITGGLQEKEMVITHPDERIEDGVRVKVQN</sequence>
<evidence type="ECO:0000256" key="4">
    <source>
        <dbReference type="SAM" id="Phobius"/>
    </source>
</evidence>
<dbReference type="Pfam" id="PF25989">
    <property type="entry name" value="YknX_C"/>
    <property type="match status" value="1"/>
</dbReference>
<dbReference type="Proteomes" id="UP000317593">
    <property type="component" value="Unassembled WGS sequence"/>
</dbReference>
<dbReference type="PANTHER" id="PTHR32347:SF29">
    <property type="entry name" value="UPF0194 MEMBRANE PROTEIN YBHG"/>
    <property type="match status" value="1"/>
</dbReference>
<evidence type="ECO:0000259" key="5">
    <source>
        <dbReference type="Pfam" id="PF25989"/>
    </source>
</evidence>
<gene>
    <name evidence="6" type="ORF">SAMN06265218_10327</name>
</gene>
<keyword evidence="4" id="KW-0812">Transmembrane</keyword>
<dbReference type="GO" id="GO:0030313">
    <property type="term" value="C:cell envelope"/>
    <property type="evidence" value="ECO:0007669"/>
    <property type="project" value="UniProtKB-SubCell"/>
</dbReference>
<proteinExistence type="predicted"/>
<keyword evidence="7" id="KW-1185">Reference proteome</keyword>
<keyword evidence="2 3" id="KW-0175">Coiled coil</keyword>
<comment type="subcellular location">
    <subcellularLocation>
        <location evidence="1">Cell envelope</location>
    </subcellularLocation>
</comment>
<dbReference type="Gene3D" id="2.40.30.170">
    <property type="match status" value="1"/>
</dbReference>
<dbReference type="RefSeq" id="WP_142713263.1">
    <property type="nucleotide sequence ID" value="NZ_FXTH01000003.1"/>
</dbReference>
<feature type="coiled-coil region" evidence="3">
    <location>
        <begin position="100"/>
        <end position="141"/>
    </location>
</feature>
<dbReference type="InterPro" id="IPR058637">
    <property type="entry name" value="YknX-like_C"/>
</dbReference>
<evidence type="ECO:0000313" key="7">
    <source>
        <dbReference type="Proteomes" id="UP000317593"/>
    </source>
</evidence>
<dbReference type="Gene3D" id="2.40.420.20">
    <property type="match status" value="1"/>
</dbReference>
<dbReference type="SUPFAM" id="SSF111369">
    <property type="entry name" value="HlyD-like secretion proteins"/>
    <property type="match status" value="1"/>
</dbReference>
<keyword evidence="4" id="KW-1133">Transmembrane helix</keyword>
<organism evidence="6 7">
    <name type="scientific">Fodinibius sediminis</name>
    <dbReference type="NCBI Taxonomy" id="1214077"/>
    <lineage>
        <taxon>Bacteria</taxon>
        <taxon>Pseudomonadati</taxon>
        <taxon>Balneolota</taxon>
        <taxon>Balneolia</taxon>
        <taxon>Balneolales</taxon>
        <taxon>Balneolaceae</taxon>
        <taxon>Fodinibius</taxon>
    </lineage>
</organism>
<evidence type="ECO:0000256" key="2">
    <source>
        <dbReference type="ARBA" id="ARBA00023054"/>
    </source>
</evidence>
<protein>
    <submittedName>
        <fullName evidence="6">HlyD family secretion protein</fullName>
    </submittedName>
</protein>
<feature type="domain" description="YknX-like C-terminal permuted SH3-like" evidence="5">
    <location>
        <begin position="325"/>
        <end position="394"/>
    </location>
</feature>
<evidence type="ECO:0000256" key="1">
    <source>
        <dbReference type="ARBA" id="ARBA00004196"/>
    </source>
</evidence>
<dbReference type="AlphaFoldDB" id="A0A521BE16"/>